<dbReference type="EMBL" id="JBBNAG010000009">
    <property type="protein sequence ID" value="KAK9106205.1"/>
    <property type="molecule type" value="Genomic_DNA"/>
</dbReference>
<dbReference type="Proteomes" id="UP001419268">
    <property type="component" value="Unassembled WGS sequence"/>
</dbReference>
<dbReference type="PANTHER" id="PTHR33333:SF32">
    <property type="entry name" value="PSAD1"/>
    <property type="match status" value="1"/>
</dbReference>
<protein>
    <submittedName>
        <fullName evidence="2">Uncharacterized protein</fullName>
    </submittedName>
</protein>
<evidence type="ECO:0000256" key="1">
    <source>
        <dbReference type="SAM" id="MobiDB-lite"/>
    </source>
</evidence>
<gene>
    <name evidence="2" type="ORF">Scep_023049</name>
</gene>
<feature type="compositionally biased region" description="Gly residues" evidence="1">
    <location>
        <begin position="1"/>
        <end position="14"/>
    </location>
</feature>
<dbReference type="AlphaFoldDB" id="A0AAP0F917"/>
<comment type="caution">
    <text evidence="2">The sequence shown here is derived from an EMBL/GenBank/DDBJ whole genome shotgun (WGS) entry which is preliminary data.</text>
</comment>
<name>A0AAP0F917_9MAGN</name>
<evidence type="ECO:0000313" key="2">
    <source>
        <dbReference type="EMBL" id="KAK9106205.1"/>
    </source>
</evidence>
<feature type="compositionally biased region" description="Gly residues" evidence="1">
    <location>
        <begin position="22"/>
        <end position="42"/>
    </location>
</feature>
<keyword evidence="3" id="KW-1185">Reference proteome</keyword>
<proteinExistence type="predicted"/>
<accession>A0AAP0F917</accession>
<dbReference type="PANTHER" id="PTHR33333">
    <property type="entry name" value="ERYTHROCYTE MEMBRANE PROTEIN 1-LIKE"/>
    <property type="match status" value="1"/>
</dbReference>
<organism evidence="2 3">
    <name type="scientific">Stephania cephalantha</name>
    <dbReference type="NCBI Taxonomy" id="152367"/>
    <lineage>
        <taxon>Eukaryota</taxon>
        <taxon>Viridiplantae</taxon>
        <taxon>Streptophyta</taxon>
        <taxon>Embryophyta</taxon>
        <taxon>Tracheophyta</taxon>
        <taxon>Spermatophyta</taxon>
        <taxon>Magnoliopsida</taxon>
        <taxon>Ranunculales</taxon>
        <taxon>Menispermaceae</taxon>
        <taxon>Menispermoideae</taxon>
        <taxon>Cissampelideae</taxon>
        <taxon>Stephania</taxon>
    </lineage>
</organism>
<dbReference type="InterPro" id="IPR039926">
    <property type="entry name" value="Egg_app_1"/>
</dbReference>
<feature type="region of interest" description="Disordered" evidence="1">
    <location>
        <begin position="1"/>
        <end position="58"/>
    </location>
</feature>
<reference evidence="2 3" key="1">
    <citation type="submission" date="2024-01" db="EMBL/GenBank/DDBJ databases">
        <title>Genome assemblies of Stephania.</title>
        <authorList>
            <person name="Yang L."/>
        </authorList>
    </citation>
    <scope>NUCLEOTIDE SEQUENCE [LARGE SCALE GENOMIC DNA]</scope>
    <source>
        <strain evidence="2">JXDWG</strain>
        <tissue evidence="2">Leaf</tissue>
    </source>
</reference>
<sequence>MGGSGGGGGKGTGSSGAAEKGGCTGNIGGASTGTGTGVGNSGGSMKAPGGEGTNISRAAFESNPKGYFADLHANQKANK</sequence>
<evidence type="ECO:0000313" key="3">
    <source>
        <dbReference type="Proteomes" id="UP001419268"/>
    </source>
</evidence>